<dbReference type="SUPFAM" id="SSF88713">
    <property type="entry name" value="Glycoside hydrolase/deacetylase"/>
    <property type="match status" value="1"/>
</dbReference>
<dbReference type="Proteomes" id="UP000779507">
    <property type="component" value="Unassembled WGS sequence"/>
</dbReference>
<evidence type="ECO:0000256" key="3">
    <source>
        <dbReference type="SAM" id="MobiDB-lite"/>
    </source>
</evidence>
<comment type="caution">
    <text evidence="6">The sequence shown here is derived from an EMBL/GenBank/DDBJ whole genome shotgun (WGS) entry which is preliminary data.</text>
</comment>
<proteinExistence type="predicted"/>
<feature type="signal peptide" evidence="4">
    <location>
        <begin position="1"/>
        <end position="17"/>
    </location>
</feature>
<keyword evidence="2 4" id="KW-0732">Signal</keyword>
<dbReference type="PROSITE" id="PS51677">
    <property type="entry name" value="NODB"/>
    <property type="match status" value="1"/>
</dbReference>
<dbReference type="CDD" id="cd10918">
    <property type="entry name" value="CE4_NodB_like_5s_6s"/>
    <property type="match status" value="1"/>
</dbReference>
<dbReference type="RefSeq" id="WP_246275214.1">
    <property type="nucleotide sequence ID" value="NZ_JABSNP010000022.1"/>
</dbReference>
<reference evidence="6 7" key="1">
    <citation type="submission" date="2020-05" db="EMBL/GenBank/DDBJ databases">
        <title>Genomic Encyclopedia of Type Strains, Phase IV (KMG-V): Genome sequencing to study the core and pangenomes of soil and plant-associated prokaryotes.</title>
        <authorList>
            <person name="Whitman W."/>
        </authorList>
    </citation>
    <scope>NUCLEOTIDE SEQUENCE [LARGE SCALE GENOMIC DNA]</scope>
    <source>
        <strain evidence="6 7">9A</strain>
    </source>
</reference>
<dbReference type="InterPro" id="IPR002509">
    <property type="entry name" value="NODB_dom"/>
</dbReference>
<evidence type="ECO:0000259" key="5">
    <source>
        <dbReference type="PROSITE" id="PS51677"/>
    </source>
</evidence>
<feature type="chain" id="PRO_5045539715" evidence="4">
    <location>
        <begin position="18"/>
        <end position="311"/>
    </location>
</feature>
<organism evidence="6 7">
    <name type="scientific">Hymenobacter caeli</name>
    <dbReference type="NCBI Taxonomy" id="2735894"/>
    <lineage>
        <taxon>Bacteria</taxon>
        <taxon>Pseudomonadati</taxon>
        <taxon>Bacteroidota</taxon>
        <taxon>Cytophagia</taxon>
        <taxon>Cytophagales</taxon>
        <taxon>Hymenobacteraceae</taxon>
        <taxon>Hymenobacter</taxon>
    </lineage>
</organism>
<accession>A0ABX2FWT3</accession>
<dbReference type="InterPro" id="IPR051398">
    <property type="entry name" value="Polysacch_Deacetylase"/>
</dbReference>
<dbReference type="PANTHER" id="PTHR34216">
    <property type="match status" value="1"/>
</dbReference>
<evidence type="ECO:0000313" key="7">
    <source>
        <dbReference type="Proteomes" id="UP000779507"/>
    </source>
</evidence>
<comment type="subcellular location">
    <subcellularLocation>
        <location evidence="1">Secreted</location>
    </subcellularLocation>
</comment>
<dbReference type="EMBL" id="JABSNP010000022">
    <property type="protein sequence ID" value="NRT20901.1"/>
    <property type="molecule type" value="Genomic_DNA"/>
</dbReference>
<feature type="domain" description="NodB homology" evidence="5">
    <location>
        <begin position="152"/>
        <end position="311"/>
    </location>
</feature>
<sequence length="311" mass="34010">MNRSASLLLLTLALASACESKTATTGEARVAAKTATPAATLAAESPADAPTSGTAATATDEANAAPAPAPGTIPAAKTGDAAAIYARPQVPILCYHQIRDWTARDSKGAKDYITPIATFKAHIKMLADSGYHTVSPDQLYAYLTTGARLPSKPIMLTFDDTDLDQFTIARPTLAQYGYKAMYFVMTVSLGRPHYMSKAQVKQLSDEGNIIGSHTWDHHNVKKYQGQDWVTQIDKPTKTLEDITGKKINYFAYPFGLWNEQAFPELKKRGFVAAFSLAEKRDQQDPLFTIRRIIASGYWSPRTLHTSIVQSF</sequence>
<evidence type="ECO:0000256" key="4">
    <source>
        <dbReference type="SAM" id="SignalP"/>
    </source>
</evidence>
<evidence type="ECO:0000256" key="2">
    <source>
        <dbReference type="ARBA" id="ARBA00022729"/>
    </source>
</evidence>
<feature type="region of interest" description="Disordered" evidence="3">
    <location>
        <begin position="39"/>
        <end position="72"/>
    </location>
</feature>
<keyword evidence="7" id="KW-1185">Reference proteome</keyword>
<protein>
    <submittedName>
        <fullName evidence="6">Peptidoglycan/xylan/chitin deacetylase (PgdA/CDA1 family)</fullName>
    </submittedName>
</protein>
<dbReference type="Pfam" id="PF01522">
    <property type="entry name" value="Polysacc_deac_1"/>
    <property type="match status" value="1"/>
</dbReference>
<dbReference type="PROSITE" id="PS51257">
    <property type="entry name" value="PROKAR_LIPOPROTEIN"/>
    <property type="match status" value="1"/>
</dbReference>
<dbReference type="InterPro" id="IPR011330">
    <property type="entry name" value="Glyco_hydro/deAcase_b/a-brl"/>
</dbReference>
<dbReference type="Gene3D" id="3.20.20.370">
    <property type="entry name" value="Glycoside hydrolase/deacetylase"/>
    <property type="match status" value="1"/>
</dbReference>
<evidence type="ECO:0000256" key="1">
    <source>
        <dbReference type="ARBA" id="ARBA00004613"/>
    </source>
</evidence>
<evidence type="ECO:0000313" key="6">
    <source>
        <dbReference type="EMBL" id="NRT20901.1"/>
    </source>
</evidence>
<gene>
    <name evidence="6" type="ORF">HNP98_003745</name>
</gene>
<name>A0ABX2FWT3_9BACT</name>
<dbReference type="PANTHER" id="PTHR34216:SF3">
    <property type="entry name" value="POLY-BETA-1,6-N-ACETYL-D-GLUCOSAMINE N-DEACETYLASE"/>
    <property type="match status" value="1"/>
</dbReference>